<evidence type="ECO:0000313" key="2">
    <source>
        <dbReference type="EMBL" id="KAK7018439.1"/>
    </source>
</evidence>
<reference evidence="2 3" key="1">
    <citation type="journal article" date="2024" name="J Genomics">
        <title>Draft genome sequencing and assembly of Favolaschia claudopus CIRM-BRFM 2984 isolated from oak limbs.</title>
        <authorList>
            <person name="Navarro D."/>
            <person name="Drula E."/>
            <person name="Chaduli D."/>
            <person name="Cazenave R."/>
            <person name="Ahrendt S."/>
            <person name="Wang J."/>
            <person name="Lipzen A."/>
            <person name="Daum C."/>
            <person name="Barry K."/>
            <person name="Grigoriev I.V."/>
            <person name="Favel A."/>
            <person name="Rosso M.N."/>
            <person name="Martin F."/>
        </authorList>
    </citation>
    <scope>NUCLEOTIDE SEQUENCE [LARGE SCALE GENOMIC DNA]</scope>
    <source>
        <strain evidence="2 3">CIRM-BRFM 2984</strain>
    </source>
</reference>
<evidence type="ECO:0000313" key="3">
    <source>
        <dbReference type="Proteomes" id="UP001362999"/>
    </source>
</evidence>
<feature type="compositionally biased region" description="Acidic residues" evidence="1">
    <location>
        <begin position="140"/>
        <end position="160"/>
    </location>
</feature>
<keyword evidence="3" id="KW-1185">Reference proteome</keyword>
<feature type="region of interest" description="Disordered" evidence="1">
    <location>
        <begin position="343"/>
        <end position="365"/>
    </location>
</feature>
<feature type="compositionally biased region" description="Acidic residues" evidence="1">
    <location>
        <begin position="124"/>
        <end position="133"/>
    </location>
</feature>
<feature type="region of interest" description="Disordered" evidence="1">
    <location>
        <begin position="52"/>
        <end position="160"/>
    </location>
</feature>
<dbReference type="AlphaFoldDB" id="A0AAW0AZZ0"/>
<organism evidence="2 3">
    <name type="scientific">Favolaschia claudopus</name>
    <dbReference type="NCBI Taxonomy" id="2862362"/>
    <lineage>
        <taxon>Eukaryota</taxon>
        <taxon>Fungi</taxon>
        <taxon>Dikarya</taxon>
        <taxon>Basidiomycota</taxon>
        <taxon>Agaricomycotina</taxon>
        <taxon>Agaricomycetes</taxon>
        <taxon>Agaricomycetidae</taxon>
        <taxon>Agaricales</taxon>
        <taxon>Marasmiineae</taxon>
        <taxon>Mycenaceae</taxon>
        <taxon>Favolaschia</taxon>
    </lineage>
</organism>
<dbReference type="PANTHER" id="PTHR46579">
    <property type="entry name" value="F5/8 TYPE C DOMAIN-CONTAINING PROTEIN-RELATED"/>
    <property type="match status" value="1"/>
</dbReference>
<feature type="compositionally biased region" description="Polar residues" evidence="1">
    <location>
        <begin position="52"/>
        <end position="64"/>
    </location>
</feature>
<proteinExistence type="predicted"/>
<accession>A0AAW0AZZ0</accession>
<sequence>MGTSDATYARCTCSKCLRQDSNGVWQQQGTIRLHLKKNGREISLLASTSKLQPLSHSNASTASFTPLDEPETSLDISDNEAVSPGRGGSLDGSADFNPEADDYLWPASDHDSDTETHFHFSSDSESDNVDDSITDPRDTSDEEPDTDDSSDSESEVEEITSDPLFLSRGSLFDAFQQEEKSPSDDDTVPWAFDDHPAILNAYIRAFVGAAFEGMTKSAVANMLSSSRILLSSGESMGANFPGLTNFAMTLPTVEKRLGVSTDDLIVYLFLCPECWKAYFPNELPRLNSPHCDNPGCSGMLYTTKRLASGAEKRTPLLTLPFVPPERALQRLCLQPGKVSQWQEWRGPADSPGRRQPSKLEGYDAFDDLDKPMTDISDGWGWRAIQAGLERRRNGIWEIRDVDVAERAQQFVALPNGLVFQINIDWFQAVKRGCHSTGAMYATVCNNPRGIRNLREETMLLLMFPGPHEPNSEQYNNAIEIPVRHFKRLYNGVPLNVHGKPAKEPFHVQIGSDVSDLPASRKTSGLLACTSKYFMCDHCDTPFYALVDPDAFNSTVLNRRDPWRYLKYAFRARDASPEVAEEISRRRGIRFSAMHNIVNWLPGVTGLFDPMHALFGCLIKHLCKNILYNNGLIDPDIMEEFFQKIIWPPSVSRLPPSVARGAWSIKADQWRSLIAILFVALFDAWQVDGEIPDIEAEPPAANTKIAAAQASQEKLVRARMRENLLAKHPETSEEELDLLSTVTMDRSLRKHYDTIVQFTAALRITTSNTISPNEVKRGCQALESSVQSWARMNCHLVPYFHFAAVHLEEQLLRYGPIPGWWTYPYERNNGFLGRFNINGHSGGEMEGTMMRGWWKTTLIQDLISRLECIPDPAEEDLDSLSVLKSYLKGGTSERRGTLQNYIAKVQTANNPHAIEFSKFSQSQSLRELGPGYYKLVFDFLKLQWHSDTTLVADIDLTNCNNELSFSGQVRSFSHVWIKKQRYGAATQHRGKSAQYAYIDNRVPVNIMYILQAEETLWDESKVSSQFAIVRRFQENTVIQDFPWDLWATDIGVRAWKANVLASLEVVALERLTGHFILIPLTVRKESLWITIAYDHVSWASYFFTWDYAETIV</sequence>
<dbReference type="PANTHER" id="PTHR46579:SF1">
    <property type="entry name" value="F5_8 TYPE C DOMAIN-CONTAINING PROTEIN"/>
    <property type="match status" value="1"/>
</dbReference>
<gene>
    <name evidence="2" type="ORF">R3P38DRAFT_3320176</name>
</gene>
<evidence type="ECO:0000256" key="1">
    <source>
        <dbReference type="SAM" id="MobiDB-lite"/>
    </source>
</evidence>
<evidence type="ECO:0008006" key="4">
    <source>
        <dbReference type="Google" id="ProtNLM"/>
    </source>
</evidence>
<name>A0AAW0AZZ0_9AGAR</name>
<dbReference type="EMBL" id="JAWWNJ010000046">
    <property type="protein sequence ID" value="KAK7018439.1"/>
    <property type="molecule type" value="Genomic_DNA"/>
</dbReference>
<protein>
    <recommendedName>
        <fullName evidence="4">Transposase</fullName>
    </recommendedName>
</protein>
<dbReference type="Proteomes" id="UP001362999">
    <property type="component" value="Unassembled WGS sequence"/>
</dbReference>
<feature type="compositionally biased region" description="Basic and acidic residues" evidence="1">
    <location>
        <begin position="108"/>
        <end position="122"/>
    </location>
</feature>
<comment type="caution">
    <text evidence="2">The sequence shown here is derived from an EMBL/GenBank/DDBJ whole genome shotgun (WGS) entry which is preliminary data.</text>
</comment>